<name>A0A7G5BST1_9BACL</name>
<sequence>MNANHRNITISKLEYTHDLPWDLLLLADPSRELVEEYVKRGYCYVAREGEEIVGEYVLIRTHPQTIEIVNIAVKEEFQGQGIGKKLILHAIEEARKLKAKTVEIGTGNSGFMQLRLYQKCGFRMFAIDYDFFIKNYEEELFEDGLQVTDMVRLRMELK</sequence>
<proteinExistence type="predicted"/>
<dbReference type="PANTHER" id="PTHR43877">
    <property type="entry name" value="AMINOALKYLPHOSPHONATE N-ACETYLTRANSFERASE-RELATED-RELATED"/>
    <property type="match status" value="1"/>
</dbReference>
<evidence type="ECO:0000259" key="3">
    <source>
        <dbReference type="PROSITE" id="PS51186"/>
    </source>
</evidence>
<gene>
    <name evidence="4" type="ORF">FPL14_01455</name>
</gene>
<dbReference type="KEGG" id="cchl:FPL14_01455"/>
<dbReference type="AlphaFoldDB" id="A0A7G5BST1"/>
<dbReference type="Pfam" id="PF00583">
    <property type="entry name" value="Acetyltransf_1"/>
    <property type="match status" value="1"/>
</dbReference>
<evidence type="ECO:0000313" key="4">
    <source>
        <dbReference type="EMBL" id="QMV40015.1"/>
    </source>
</evidence>
<dbReference type="InterPro" id="IPR016181">
    <property type="entry name" value="Acyl_CoA_acyltransferase"/>
</dbReference>
<keyword evidence="1 4" id="KW-0808">Transferase</keyword>
<keyword evidence="5" id="KW-1185">Reference proteome</keyword>
<protein>
    <submittedName>
        <fullName evidence="4">GNAT family N-acetyltransferase</fullName>
    </submittedName>
</protein>
<dbReference type="PROSITE" id="PS51186">
    <property type="entry name" value="GNAT"/>
    <property type="match status" value="1"/>
</dbReference>
<reference evidence="4 5" key="1">
    <citation type="submission" date="2019-07" db="EMBL/GenBank/DDBJ databases">
        <authorList>
            <person name="Kim J.K."/>
            <person name="Cheong H.-M."/>
            <person name="Choi Y."/>
            <person name="Hwang K.J."/>
            <person name="Lee S."/>
            <person name="Choi C."/>
        </authorList>
    </citation>
    <scope>NUCLEOTIDE SEQUENCE [LARGE SCALE GENOMIC DNA]</scope>
    <source>
        <strain evidence="4 5">KS 22</strain>
    </source>
</reference>
<keyword evidence="2" id="KW-0012">Acyltransferase</keyword>
<evidence type="ECO:0000313" key="5">
    <source>
        <dbReference type="Proteomes" id="UP000515679"/>
    </source>
</evidence>
<dbReference type="InterPro" id="IPR050832">
    <property type="entry name" value="Bact_Acetyltransf"/>
</dbReference>
<dbReference type="EMBL" id="CP041969">
    <property type="protein sequence ID" value="QMV40015.1"/>
    <property type="molecule type" value="Genomic_DNA"/>
</dbReference>
<dbReference type="CDD" id="cd04301">
    <property type="entry name" value="NAT_SF"/>
    <property type="match status" value="1"/>
</dbReference>
<evidence type="ECO:0000256" key="2">
    <source>
        <dbReference type="ARBA" id="ARBA00023315"/>
    </source>
</evidence>
<dbReference type="SUPFAM" id="SSF55729">
    <property type="entry name" value="Acyl-CoA N-acyltransferases (Nat)"/>
    <property type="match status" value="1"/>
</dbReference>
<dbReference type="InterPro" id="IPR000182">
    <property type="entry name" value="GNAT_dom"/>
</dbReference>
<organism evidence="4 5">
    <name type="scientific">Cohnella cholangitidis</name>
    <dbReference type="NCBI Taxonomy" id="2598458"/>
    <lineage>
        <taxon>Bacteria</taxon>
        <taxon>Bacillati</taxon>
        <taxon>Bacillota</taxon>
        <taxon>Bacilli</taxon>
        <taxon>Bacillales</taxon>
        <taxon>Paenibacillaceae</taxon>
        <taxon>Cohnella</taxon>
    </lineage>
</organism>
<dbReference type="RefSeq" id="WP_182301349.1">
    <property type="nucleotide sequence ID" value="NZ_CP041969.1"/>
</dbReference>
<evidence type="ECO:0000256" key="1">
    <source>
        <dbReference type="ARBA" id="ARBA00022679"/>
    </source>
</evidence>
<dbReference type="Proteomes" id="UP000515679">
    <property type="component" value="Chromosome"/>
</dbReference>
<dbReference type="Gene3D" id="3.40.630.30">
    <property type="match status" value="1"/>
</dbReference>
<feature type="domain" description="N-acetyltransferase" evidence="3">
    <location>
        <begin position="3"/>
        <end position="143"/>
    </location>
</feature>
<accession>A0A7G5BST1</accession>
<dbReference type="GO" id="GO:0016747">
    <property type="term" value="F:acyltransferase activity, transferring groups other than amino-acyl groups"/>
    <property type="evidence" value="ECO:0007669"/>
    <property type="project" value="InterPro"/>
</dbReference>